<evidence type="ECO:0008006" key="4">
    <source>
        <dbReference type="Google" id="ProtNLM"/>
    </source>
</evidence>
<evidence type="ECO:0000256" key="1">
    <source>
        <dbReference type="SAM" id="SignalP"/>
    </source>
</evidence>
<organism evidence="2 3">
    <name type="scientific">Chiloscyllium punctatum</name>
    <name type="common">Brownbanded bambooshark</name>
    <name type="synonym">Hemiscyllium punctatum</name>
    <dbReference type="NCBI Taxonomy" id="137246"/>
    <lineage>
        <taxon>Eukaryota</taxon>
        <taxon>Metazoa</taxon>
        <taxon>Chordata</taxon>
        <taxon>Craniata</taxon>
        <taxon>Vertebrata</taxon>
        <taxon>Chondrichthyes</taxon>
        <taxon>Elasmobranchii</taxon>
        <taxon>Galeomorphii</taxon>
        <taxon>Galeoidea</taxon>
        <taxon>Orectolobiformes</taxon>
        <taxon>Hemiscylliidae</taxon>
        <taxon>Chiloscyllium</taxon>
    </lineage>
</organism>
<gene>
    <name evidence="2" type="ORF">chiPu_0022351</name>
</gene>
<proteinExistence type="predicted"/>
<reference evidence="2 3" key="1">
    <citation type="journal article" date="2018" name="Nat. Ecol. Evol.">
        <title>Shark genomes provide insights into elasmobranch evolution and the origin of vertebrates.</title>
        <authorList>
            <person name="Hara Y"/>
            <person name="Yamaguchi K"/>
            <person name="Onimaru K"/>
            <person name="Kadota M"/>
            <person name="Koyanagi M"/>
            <person name="Keeley SD"/>
            <person name="Tatsumi K"/>
            <person name="Tanaka K"/>
            <person name="Motone F"/>
            <person name="Kageyama Y"/>
            <person name="Nozu R"/>
            <person name="Adachi N"/>
            <person name="Nishimura O"/>
            <person name="Nakagawa R"/>
            <person name="Tanegashima C"/>
            <person name="Kiyatake I"/>
            <person name="Matsumoto R"/>
            <person name="Murakumo K"/>
            <person name="Nishida K"/>
            <person name="Terakita A"/>
            <person name="Kuratani S"/>
            <person name="Sato K"/>
            <person name="Hyodo S Kuraku.S."/>
        </authorList>
    </citation>
    <scope>NUCLEOTIDE SEQUENCE [LARGE SCALE GENOMIC DNA]</scope>
</reference>
<comment type="caution">
    <text evidence="2">The sequence shown here is derived from an EMBL/GenBank/DDBJ whole genome shotgun (WGS) entry which is preliminary data.</text>
</comment>
<dbReference type="STRING" id="137246.A0A401RJ89"/>
<feature type="chain" id="PRO_5019033528" description="SCP domain-containing protein" evidence="1">
    <location>
        <begin position="24"/>
        <end position="71"/>
    </location>
</feature>
<evidence type="ECO:0000313" key="2">
    <source>
        <dbReference type="EMBL" id="GCC18213.1"/>
    </source>
</evidence>
<dbReference type="SUPFAM" id="SSF55797">
    <property type="entry name" value="PR-1-like"/>
    <property type="match status" value="1"/>
</dbReference>
<dbReference type="InterPro" id="IPR035940">
    <property type="entry name" value="CAP_sf"/>
</dbReference>
<dbReference type="AlphaFoldDB" id="A0A401RJ89"/>
<protein>
    <recommendedName>
        <fullName evidence="4">SCP domain-containing protein</fullName>
    </recommendedName>
</protein>
<dbReference type="Proteomes" id="UP000287033">
    <property type="component" value="Unassembled WGS sequence"/>
</dbReference>
<feature type="non-terminal residue" evidence="2">
    <location>
        <position position="71"/>
    </location>
</feature>
<keyword evidence="3" id="KW-1185">Reference proteome</keyword>
<keyword evidence="1" id="KW-0732">Signal</keyword>
<evidence type="ECO:0000313" key="3">
    <source>
        <dbReference type="Proteomes" id="UP000287033"/>
    </source>
</evidence>
<accession>A0A401RJ89</accession>
<dbReference type="EMBL" id="BEZZ01007203">
    <property type="protein sequence ID" value="GCC18213.1"/>
    <property type="molecule type" value="Genomic_DNA"/>
</dbReference>
<sequence length="71" mass="7594">MEGAAGFPVLLLLLARLLAPTAGEAPAAPPGTGILNWDRKELAPKECFTILAHHNRLRSKVQPPAANMQKL</sequence>
<feature type="signal peptide" evidence="1">
    <location>
        <begin position="1"/>
        <end position="23"/>
    </location>
</feature>
<name>A0A401RJ89_CHIPU</name>